<dbReference type="Proteomes" id="UP001595457">
    <property type="component" value="Unassembled WGS sequence"/>
</dbReference>
<dbReference type="Pfam" id="PF06812">
    <property type="entry name" value="ImpA_N"/>
    <property type="match status" value="1"/>
</dbReference>
<dbReference type="RefSeq" id="WP_377815171.1">
    <property type="nucleotide sequence ID" value="NZ_JBHRSJ010000030.1"/>
</dbReference>
<evidence type="ECO:0000259" key="1">
    <source>
        <dbReference type="Pfam" id="PF06812"/>
    </source>
</evidence>
<feature type="domain" description="ImpA N-terminal" evidence="1">
    <location>
        <begin position="16"/>
        <end position="138"/>
    </location>
</feature>
<name>A0ABV7AVL2_9GAMM</name>
<accession>A0ABV7AVL2</accession>
<keyword evidence="3" id="KW-1185">Reference proteome</keyword>
<dbReference type="InterPro" id="IPR010657">
    <property type="entry name" value="ImpA_N"/>
</dbReference>
<sequence>MNSAVHSLSPSLASLLEPLSVESPCGPSLRYDPDLDRLRDARREDDASLPSGVWQAEIKRSDWAAVEMLASQLLLTRSKDLMVAAWLGEAWLHRKTWEGLPSALDLVIGLCERYPEELHPQAEDGDRSWRAAPLDWLIRRYSELLLVRLPLFEPEIDEVGPFALNDWRQLQLRQVAANDSKVAKTSAEEARHRQQKLNERIRSTPLDIWLQRRAYLEQSARSLDDLERWSDVYLGDLAPALGPLREVVRQLIVLMQEFIAMHPQASAAILSASVAPEEPEPAPLANAPVASVPSQGAPASREQAYRQLSLIADYLARTEPHSPVPYLIHRAVEWGNRPLSDLLSELLSADPEARRVWTLLGILK</sequence>
<dbReference type="NCBIfam" id="TIGR03363">
    <property type="entry name" value="VI_chp_8"/>
    <property type="match status" value="1"/>
</dbReference>
<dbReference type="PANTHER" id="PTHR37951">
    <property type="entry name" value="CYTOPLASMIC PROTEIN-RELATED"/>
    <property type="match status" value="1"/>
</dbReference>
<proteinExistence type="predicted"/>
<organism evidence="2 3">
    <name type="scientific">Azotobacter bryophylli</name>
    <dbReference type="NCBI Taxonomy" id="1986537"/>
    <lineage>
        <taxon>Bacteria</taxon>
        <taxon>Pseudomonadati</taxon>
        <taxon>Pseudomonadota</taxon>
        <taxon>Gammaproteobacteria</taxon>
        <taxon>Pseudomonadales</taxon>
        <taxon>Pseudomonadaceae</taxon>
        <taxon>Azotobacter</taxon>
    </lineage>
</organism>
<dbReference type="PANTHER" id="PTHR37951:SF1">
    <property type="entry name" value="TYPE VI SECRETION SYSTEM COMPONENT TSSA1"/>
    <property type="match status" value="1"/>
</dbReference>
<reference evidence="3" key="1">
    <citation type="journal article" date="2019" name="Int. J. Syst. Evol. Microbiol.">
        <title>The Global Catalogue of Microorganisms (GCM) 10K type strain sequencing project: providing services to taxonomists for standard genome sequencing and annotation.</title>
        <authorList>
            <consortium name="The Broad Institute Genomics Platform"/>
            <consortium name="The Broad Institute Genome Sequencing Center for Infectious Disease"/>
            <person name="Wu L."/>
            <person name="Ma J."/>
        </authorList>
    </citation>
    <scope>NUCLEOTIDE SEQUENCE [LARGE SCALE GENOMIC DNA]</scope>
    <source>
        <strain evidence="3">KCTC 62195</strain>
    </source>
</reference>
<evidence type="ECO:0000313" key="2">
    <source>
        <dbReference type="EMBL" id="MFC2973434.1"/>
    </source>
</evidence>
<dbReference type="EMBL" id="JBHRSJ010000030">
    <property type="protein sequence ID" value="MFC2973434.1"/>
    <property type="molecule type" value="Genomic_DNA"/>
</dbReference>
<gene>
    <name evidence="2" type="primary">tssA</name>
    <name evidence="2" type="ORF">ACFOJE_14610</name>
</gene>
<evidence type="ECO:0000313" key="3">
    <source>
        <dbReference type="Proteomes" id="UP001595457"/>
    </source>
</evidence>
<dbReference type="InterPro" id="IPR017740">
    <property type="entry name" value="TssA-like"/>
</dbReference>
<comment type="caution">
    <text evidence="2">The sequence shown here is derived from an EMBL/GenBank/DDBJ whole genome shotgun (WGS) entry which is preliminary data.</text>
</comment>
<protein>
    <submittedName>
        <fullName evidence="2">Type VI secretion system protein TssA</fullName>
    </submittedName>
</protein>